<evidence type="ECO:0000313" key="6">
    <source>
        <dbReference type="Proteomes" id="UP000654401"/>
    </source>
</evidence>
<feature type="chain" id="PRO_5035274492" evidence="3">
    <location>
        <begin position="20"/>
        <end position="366"/>
    </location>
</feature>
<evidence type="ECO:0000259" key="4">
    <source>
        <dbReference type="Pfam" id="PF25954"/>
    </source>
</evidence>
<comment type="caution">
    <text evidence="5">The sequence shown here is derived from an EMBL/GenBank/DDBJ whole genome shotgun (WGS) entry which is preliminary data.</text>
</comment>
<comment type="similarity">
    <text evidence="1">Belongs to the membrane fusion protein (MFP) (TC 8.A.1) family.</text>
</comment>
<evidence type="ECO:0000256" key="2">
    <source>
        <dbReference type="SAM" id="Coils"/>
    </source>
</evidence>
<dbReference type="Proteomes" id="UP000654401">
    <property type="component" value="Unassembled WGS sequence"/>
</dbReference>
<evidence type="ECO:0000256" key="1">
    <source>
        <dbReference type="ARBA" id="ARBA00009477"/>
    </source>
</evidence>
<evidence type="ECO:0000256" key="3">
    <source>
        <dbReference type="SAM" id="SignalP"/>
    </source>
</evidence>
<reference evidence="5 6" key="1">
    <citation type="submission" date="2020-08" db="EMBL/GenBank/DDBJ databases">
        <title>Bridging the membrane lipid divide: bacteria of the FCB group superphylum have the potential to synthesize archaeal ether lipids.</title>
        <authorList>
            <person name="Villanueva L."/>
            <person name="Von Meijenfeldt F.A.B."/>
            <person name="Westbye A.B."/>
            <person name="Yadav S."/>
            <person name="Hopmans E.C."/>
            <person name="Dutilh B.E."/>
            <person name="Sinninghe Damste J.S."/>
        </authorList>
    </citation>
    <scope>NUCLEOTIDE SEQUENCE [LARGE SCALE GENOMIC DNA]</scope>
    <source>
        <strain evidence="5">NIOZ-UU100</strain>
    </source>
</reference>
<dbReference type="GO" id="GO:1990281">
    <property type="term" value="C:efflux pump complex"/>
    <property type="evidence" value="ECO:0007669"/>
    <property type="project" value="TreeGrafter"/>
</dbReference>
<dbReference type="NCBIfam" id="TIGR01730">
    <property type="entry name" value="RND_mfp"/>
    <property type="match status" value="1"/>
</dbReference>
<feature type="domain" description="CusB-like beta-barrel" evidence="4">
    <location>
        <begin position="221"/>
        <end position="290"/>
    </location>
</feature>
<accession>A0A8J6NZ37</accession>
<dbReference type="InterPro" id="IPR006143">
    <property type="entry name" value="RND_pump_MFP"/>
</dbReference>
<organism evidence="5 6">
    <name type="scientific">Candidatus Thiopontia autotrophica</name>
    <dbReference type="NCBI Taxonomy" id="2841688"/>
    <lineage>
        <taxon>Bacteria</taxon>
        <taxon>Pseudomonadati</taxon>
        <taxon>Pseudomonadota</taxon>
        <taxon>Gammaproteobacteria</taxon>
        <taxon>Candidatus Thiopontia</taxon>
    </lineage>
</organism>
<dbReference type="AlphaFoldDB" id="A0A8J6NZ37"/>
<keyword evidence="3" id="KW-0732">Signal</keyword>
<protein>
    <submittedName>
        <fullName evidence="5">Efflux RND transporter periplasmic adaptor subunit</fullName>
    </submittedName>
</protein>
<dbReference type="InterPro" id="IPR058792">
    <property type="entry name" value="Beta-barrel_RND_2"/>
</dbReference>
<dbReference type="Gene3D" id="1.10.287.470">
    <property type="entry name" value="Helix hairpin bin"/>
    <property type="match status" value="1"/>
</dbReference>
<keyword evidence="2" id="KW-0175">Coiled coil</keyword>
<feature type="coiled-coil region" evidence="2">
    <location>
        <begin position="159"/>
        <end position="186"/>
    </location>
</feature>
<dbReference type="SUPFAM" id="SSF111369">
    <property type="entry name" value="HlyD-like secretion proteins"/>
    <property type="match status" value="1"/>
</dbReference>
<dbReference type="Pfam" id="PF25954">
    <property type="entry name" value="Beta-barrel_RND_2"/>
    <property type="match status" value="1"/>
</dbReference>
<dbReference type="PANTHER" id="PTHR30469:SF15">
    <property type="entry name" value="HLYD FAMILY OF SECRETION PROTEINS"/>
    <property type="match status" value="1"/>
</dbReference>
<dbReference type="Gene3D" id="2.40.420.20">
    <property type="match status" value="1"/>
</dbReference>
<sequence length="366" mass="39304">MKRTITSLLLLSASTTLFAGEFIAAKSSRVGAMISLGGTVIPHLEVNLVAKMPGDVLFIAGQEGDAFNKGERLASQDIDAMMAKRAQAEAQLASADAGIRNAQMQLRNEIENPNSQPNAMMGGLPSMMTMFSNPMRNMSGRGDSGIQRETNVYGMNVQVETAENAYNQALAAIRELDENIEQATIVAPFDGVILRKMVEVGQPAQPGVPLFLFGDTSQLQIRAEVPARLVRGLHKGMVLSARLDQSNAVIPITVARIFPMADMMGHTVTVKFNIPNDADAAPGMYTEVMIPDPSAEATELVTIPHSAIEWRGSLPAIFVQKEDGNLEMRLVRVGDRADNGWQSVLSGVKPGELVLANPSSTTTSTK</sequence>
<dbReference type="Gene3D" id="2.40.30.170">
    <property type="match status" value="1"/>
</dbReference>
<gene>
    <name evidence="5" type="ORF">H8D24_03500</name>
</gene>
<dbReference type="GO" id="GO:0015562">
    <property type="term" value="F:efflux transmembrane transporter activity"/>
    <property type="evidence" value="ECO:0007669"/>
    <property type="project" value="TreeGrafter"/>
</dbReference>
<dbReference type="PANTHER" id="PTHR30469">
    <property type="entry name" value="MULTIDRUG RESISTANCE PROTEIN MDTA"/>
    <property type="match status" value="1"/>
</dbReference>
<feature type="signal peptide" evidence="3">
    <location>
        <begin position="1"/>
        <end position="19"/>
    </location>
</feature>
<proteinExistence type="inferred from homology"/>
<name>A0A8J6NZ37_9GAMM</name>
<dbReference type="EMBL" id="JACNFK010000023">
    <property type="protein sequence ID" value="MBC8519458.1"/>
    <property type="molecule type" value="Genomic_DNA"/>
</dbReference>
<dbReference type="Gene3D" id="2.40.50.100">
    <property type="match status" value="2"/>
</dbReference>
<evidence type="ECO:0000313" key="5">
    <source>
        <dbReference type="EMBL" id="MBC8519458.1"/>
    </source>
</evidence>